<keyword evidence="2" id="KW-1185">Reference proteome</keyword>
<proteinExistence type="predicted"/>
<gene>
    <name evidence="1" type="ORF">QYE76_069506</name>
</gene>
<dbReference type="AlphaFoldDB" id="A0AAD8SHW4"/>
<dbReference type="EMBL" id="JAUUTY010000004">
    <property type="protein sequence ID" value="KAK1651701.1"/>
    <property type="molecule type" value="Genomic_DNA"/>
</dbReference>
<sequence>MAKMAFLLPVCFGKSATSVVRSFYGSDAERFARSKASVVVHVFGHGCSVLSSLLLSGEEDRLDCNSKLFSEVLSTNARDICTISLFHGVLCNKIVPPLLF</sequence>
<reference evidence="1" key="1">
    <citation type="submission" date="2023-07" db="EMBL/GenBank/DDBJ databases">
        <title>A chromosome-level genome assembly of Lolium multiflorum.</title>
        <authorList>
            <person name="Chen Y."/>
            <person name="Copetti D."/>
            <person name="Kolliker R."/>
            <person name="Studer B."/>
        </authorList>
    </citation>
    <scope>NUCLEOTIDE SEQUENCE</scope>
    <source>
        <strain evidence="1">02402/16</strain>
        <tissue evidence="1">Leaf</tissue>
    </source>
</reference>
<evidence type="ECO:0000313" key="2">
    <source>
        <dbReference type="Proteomes" id="UP001231189"/>
    </source>
</evidence>
<organism evidence="1 2">
    <name type="scientific">Lolium multiflorum</name>
    <name type="common">Italian ryegrass</name>
    <name type="synonym">Lolium perenne subsp. multiflorum</name>
    <dbReference type="NCBI Taxonomy" id="4521"/>
    <lineage>
        <taxon>Eukaryota</taxon>
        <taxon>Viridiplantae</taxon>
        <taxon>Streptophyta</taxon>
        <taxon>Embryophyta</taxon>
        <taxon>Tracheophyta</taxon>
        <taxon>Spermatophyta</taxon>
        <taxon>Magnoliopsida</taxon>
        <taxon>Liliopsida</taxon>
        <taxon>Poales</taxon>
        <taxon>Poaceae</taxon>
        <taxon>BOP clade</taxon>
        <taxon>Pooideae</taxon>
        <taxon>Poodae</taxon>
        <taxon>Poeae</taxon>
        <taxon>Poeae Chloroplast Group 2 (Poeae type)</taxon>
        <taxon>Loliodinae</taxon>
        <taxon>Loliinae</taxon>
        <taxon>Lolium</taxon>
    </lineage>
</organism>
<protein>
    <submittedName>
        <fullName evidence="1">Uncharacterized protein</fullName>
    </submittedName>
</protein>
<dbReference type="Proteomes" id="UP001231189">
    <property type="component" value="Unassembled WGS sequence"/>
</dbReference>
<evidence type="ECO:0000313" key="1">
    <source>
        <dbReference type="EMBL" id="KAK1651701.1"/>
    </source>
</evidence>
<comment type="caution">
    <text evidence="1">The sequence shown here is derived from an EMBL/GenBank/DDBJ whole genome shotgun (WGS) entry which is preliminary data.</text>
</comment>
<name>A0AAD8SHW4_LOLMU</name>
<accession>A0AAD8SHW4</accession>